<sequence>LKIRCPKGRAGSSPALGTKKYWLLLNPKLCILPKSRKVRSHQ</sequence>
<dbReference type="AlphaFoldDB" id="A0A382NZF2"/>
<accession>A0A382NZF2</accession>
<proteinExistence type="predicted"/>
<protein>
    <submittedName>
        <fullName evidence="1">Uncharacterized protein</fullName>
    </submittedName>
</protein>
<name>A0A382NZF2_9ZZZZ</name>
<gene>
    <name evidence="1" type="ORF">METZ01_LOCUS317936</name>
</gene>
<evidence type="ECO:0000313" key="1">
    <source>
        <dbReference type="EMBL" id="SVC65082.1"/>
    </source>
</evidence>
<organism evidence="1">
    <name type="scientific">marine metagenome</name>
    <dbReference type="NCBI Taxonomy" id="408172"/>
    <lineage>
        <taxon>unclassified sequences</taxon>
        <taxon>metagenomes</taxon>
        <taxon>ecological metagenomes</taxon>
    </lineage>
</organism>
<reference evidence="1" key="1">
    <citation type="submission" date="2018-05" db="EMBL/GenBank/DDBJ databases">
        <authorList>
            <person name="Lanie J.A."/>
            <person name="Ng W.-L."/>
            <person name="Kazmierczak K.M."/>
            <person name="Andrzejewski T.M."/>
            <person name="Davidsen T.M."/>
            <person name="Wayne K.J."/>
            <person name="Tettelin H."/>
            <person name="Glass J.I."/>
            <person name="Rusch D."/>
            <person name="Podicherti R."/>
            <person name="Tsui H.-C.T."/>
            <person name="Winkler M.E."/>
        </authorList>
    </citation>
    <scope>NUCLEOTIDE SEQUENCE</scope>
</reference>
<dbReference type="EMBL" id="UINC01103018">
    <property type="protein sequence ID" value="SVC65082.1"/>
    <property type="molecule type" value="Genomic_DNA"/>
</dbReference>
<feature type="non-terminal residue" evidence="1">
    <location>
        <position position="1"/>
    </location>
</feature>